<accession>A0A6M3JZJ6</accession>
<evidence type="ECO:0000313" key="1">
    <source>
        <dbReference type="EMBL" id="QJA75536.1"/>
    </source>
</evidence>
<sequence>MNREVKALINSLAKEMSLKVSDVEKAYEAPFQLQAIIMKYRCDKEKQTFPSLRIPYFLIFYCPPWNKARLLKKYKNRVKEVEGSSYQTV</sequence>
<reference evidence="1" key="1">
    <citation type="submission" date="2020-03" db="EMBL/GenBank/DDBJ databases">
        <title>The deep terrestrial virosphere.</title>
        <authorList>
            <person name="Holmfeldt K."/>
            <person name="Nilsson E."/>
            <person name="Simone D."/>
            <person name="Lopez-Fernandez M."/>
            <person name="Wu X."/>
            <person name="de Brujin I."/>
            <person name="Lundin D."/>
            <person name="Andersson A."/>
            <person name="Bertilsson S."/>
            <person name="Dopson M."/>
        </authorList>
    </citation>
    <scope>NUCLEOTIDE SEQUENCE</scope>
    <source>
        <strain evidence="1">MM415A01764</strain>
    </source>
</reference>
<proteinExistence type="predicted"/>
<protein>
    <submittedName>
        <fullName evidence="1">Uncharacterized protein</fullName>
    </submittedName>
</protein>
<gene>
    <name evidence="1" type="ORF">MM415A01764_0005</name>
</gene>
<name>A0A6M3JZJ6_9ZZZZ</name>
<organism evidence="1">
    <name type="scientific">viral metagenome</name>
    <dbReference type="NCBI Taxonomy" id="1070528"/>
    <lineage>
        <taxon>unclassified sequences</taxon>
        <taxon>metagenomes</taxon>
        <taxon>organismal metagenomes</taxon>
    </lineage>
</organism>
<dbReference type="EMBL" id="MT142169">
    <property type="protein sequence ID" value="QJA75536.1"/>
    <property type="molecule type" value="Genomic_DNA"/>
</dbReference>
<dbReference type="AlphaFoldDB" id="A0A6M3JZJ6"/>